<sequence length="160" mass="18210">MNIRLIEEKDNEAMARIIQSTLEEFGANQPGTVYYDQSIWSLSDIVNNDKSAYFVIEENNKILGGAGIYPTQGLPEHTAELVKLYTIPETRGKGYGKQLINICLDFAKQVGYKYIYLESMEELSMAVGLYERLGFKYLDTPMGKSGHNYCKIWMLKDLGE</sequence>
<evidence type="ECO:0000313" key="5">
    <source>
        <dbReference type="Proteomes" id="UP000298285"/>
    </source>
</evidence>
<proteinExistence type="predicted"/>
<dbReference type="CDD" id="cd04301">
    <property type="entry name" value="NAT_SF"/>
    <property type="match status" value="1"/>
</dbReference>
<comment type="caution">
    <text evidence="4">The sequence shown here is derived from an EMBL/GenBank/DDBJ whole genome shotgun (WGS) entry which is preliminary data.</text>
</comment>
<dbReference type="PROSITE" id="PS51186">
    <property type="entry name" value="GNAT"/>
    <property type="match status" value="1"/>
</dbReference>
<dbReference type="OrthoDB" id="5419426at2"/>
<accession>A0A4Y9IKH7</accession>
<feature type="domain" description="N-acetyltransferase" evidence="3">
    <location>
        <begin position="1"/>
        <end position="159"/>
    </location>
</feature>
<protein>
    <submittedName>
        <fullName evidence="4">GNAT family N-acetyltransferase</fullName>
    </submittedName>
</protein>
<dbReference type="Proteomes" id="UP000298285">
    <property type="component" value="Unassembled WGS sequence"/>
</dbReference>
<evidence type="ECO:0000256" key="1">
    <source>
        <dbReference type="ARBA" id="ARBA00022679"/>
    </source>
</evidence>
<evidence type="ECO:0000313" key="4">
    <source>
        <dbReference type="EMBL" id="TFU88841.1"/>
    </source>
</evidence>
<dbReference type="RefSeq" id="WP_135106216.1">
    <property type="nucleotide sequence ID" value="NZ_JADGKW010000004.1"/>
</dbReference>
<dbReference type="SUPFAM" id="SSF55729">
    <property type="entry name" value="Acyl-CoA N-acyltransferases (Nat)"/>
    <property type="match status" value="1"/>
</dbReference>
<dbReference type="AlphaFoldDB" id="A0A4Y9IKH7"/>
<keyword evidence="2" id="KW-0012">Acyltransferase</keyword>
<evidence type="ECO:0000259" key="3">
    <source>
        <dbReference type="PROSITE" id="PS51186"/>
    </source>
</evidence>
<reference evidence="4 5" key="1">
    <citation type="submission" date="2019-03" db="EMBL/GenBank/DDBJ databases">
        <title>Diversity of the mouse oral microbiome.</title>
        <authorList>
            <person name="Joseph S."/>
            <person name="Aduse-Opoku J."/>
            <person name="Curtis M."/>
            <person name="Wade W."/>
            <person name="Hashim A."/>
        </authorList>
    </citation>
    <scope>NUCLEOTIDE SEQUENCE [LARGE SCALE GENOMIC DNA]</scope>
    <source>
        <strain evidence="4 5">P11</strain>
    </source>
</reference>
<dbReference type="Pfam" id="PF00583">
    <property type="entry name" value="Acetyltransf_1"/>
    <property type="match status" value="1"/>
</dbReference>
<gene>
    <name evidence="4" type="ORF">E4T88_13310</name>
</gene>
<dbReference type="InterPro" id="IPR000182">
    <property type="entry name" value="GNAT_dom"/>
</dbReference>
<dbReference type="InterPro" id="IPR050832">
    <property type="entry name" value="Bact_Acetyltransf"/>
</dbReference>
<name>A0A4Y9IKH7_9BACT</name>
<organism evidence="4 5">
    <name type="scientific">Dysgonomonas mossii</name>
    <dbReference type="NCBI Taxonomy" id="163665"/>
    <lineage>
        <taxon>Bacteria</taxon>
        <taxon>Pseudomonadati</taxon>
        <taxon>Bacteroidota</taxon>
        <taxon>Bacteroidia</taxon>
        <taxon>Bacteroidales</taxon>
        <taxon>Dysgonomonadaceae</taxon>
        <taxon>Dysgonomonas</taxon>
    </lineage>
</organism>
<evidence type="ECO:0000256" key="2">
    <source>
        <dbReference type="ARBA" id="ARBA00023315"/>
    </source>
</evidence>
<dbReference type="EMBL" id="SPPK01000004">
    <property type="protein sequence ID" value="TFU88841.1"/>
    <property type="molecule type" value="Genomic_DNA"/>
</dbReference>
<dbReference type="PANTHER" id="PTHR43877">
    <property type="entry name" value="AMINOALKYLPHOSPHONATE N-ACETYLTRANSFERASE-RELATED-RELATED"/>
    <property type="match status" value="1"/>
</dbReference>
<keyword evidence="1 4" id="KW-0808">Transferase</keyword>
<dbReference type="Gene3D" id="3.40.630.30">
    <property type="match status" value="1"/>
</dbReference>
<dbReference type="InterPro" id="IPR016181">
    <property type="entry name" value="Acyl_CoA_acyltransferase"/>
</dbReference>
<dbReference type="GO" id="GO:0016747">
    <property type="term" value="F:acyltransferase activity, transferring groups other than amino-acyl groups"/>
    <property type="evidence" value="ECO:0007669"/>
    <property type="project" value="InterPro"/>
</dbReference>